<evidence type="ECO:0000313" key="2">
    <source>
        <dbReference type="EMBL" id="CAE8639865.1"/>
    </source>
</evidence>
<gene>
    <name evidence="2" type="ORF">PGLA1383_LOCUS54852</name>
</gene>
<keyword evidence="3" id="KW-1185">Reference proteome</keyword>
<comment type="caution">
    <text evidence="2">The sequence shown here is derived from an EMBL/GenBank/DDBJ whole genome shotgun (WGS) entry which is preliminary data.</text>
</comment>
<feature type="region of interest" description="Disordered" evidence="1">
    <location>
        <begin position="214"/>
        <end position="237"/>
    </location>
</feature>
<dbReference type="EMBL" id="CAJNNV010032397">
    <property type="protein sequence ID" value="CAE8639865.1"/>
    <property type="molecule type" value="Genomic_DNA"/>
</dbReference>
<proteinExistence type="predicted"/>
<accession>A0A813HNK1</accession>
<dbReference type="OrthoDB" id="10633848at2759"/>
<evidence type="ECO:0000256" key="1">
    <source>
        <dbReference type="SAM" id="MobiDB-lite"/>
    </source>
</evidence>
<evidence type="ECO:0000313" key="3">
    <source>
        <dbReference type="Proteomes" id="UP000654075"/>
    </source>
</evidence>
<sequence>VWTYPMLRLDVGGNYSACWCPHGGFGISTGSPCMPAAGGPLNVVGPIQLVGDGGTPPEQDPRSPSAPYVLDRFLLEVTGFRLEVEHDRIRVVDADVLCGGPGAATSSPAFRGPGVGVAPGTVESLAAAGEASASLGSPGTVGELADRASSGYLPVLQAALQGGQDSDGNGSSLIWQDLATSTSGTYRVCWCSAVKKDDAGEVTVKTDIFFPPEVEEDVNGTNGSNGTNDSNYSKATSKGSKVSRRLQDVWRLKLSWDVSVEETRALAQLLGKVEAVKQAGDWLQNHVDHIQVLAPDDFVAYNQNDGHWFSSTQSFLQRLIRDKFRSTSIALVRTVAPTAAAFPAETVDGEGAAMGGDVGYSIGNKDGKIRLAYFPDDEEEVKDICEELRNFCASYMDHRWNKPKDLGPAAKSKLWATGFEEQLRKNFNVTKVPEWQGSFLLLFGKREDVYEADEWLTNQCEPEAMKSRDIVKGSPKTFILRHSLNRARRIHLHRQLEILYGCQVSSSNTGESIFRSMGPVVAVEQGKIESAELLRAMESDIEICEVPSAAGKAQFLQNTADAKEVTRKLTDKGVWLDCSNSASSTLLADCCLPNACGVEVRHGDATTGGFGHGLIALVSSANGQFLSGEVGGIAGDMTIALSLTAFAPAAKQAMQILLQELQAAEKVSAPLTMKLEAGETFEAAVATSKTSISGSEVQSSRLWAQRQVQYPNKDWFKWDPIGADETETVLHVVDPASEEHEKVVQLMRTDPVKICCGEAGIDKNYSREQMLLCRFAAGTIAEMTYGAATKDLKHPPPDFDSVRGDVVPGLQLFALMSYRDNQVYPAYLVSFQK</sequence>
<dbReference type="AlphaFoldDB" id="A0A813HNK1"/>
<dbReference type="Proteomes" id="UP000654075">
    <property type="component" value="Unassembled WGS sequence"/>
</dbReference>
<dbReference type="Gene3D" id="3.90.228.10">
    <property type="match status" value="1"/>
</dbReference>
<feature type="compositionally biased region" description="Low complexity" evidence="1">
    <location>
        <begin position="219"/>
        <end position="231"/>
    </location>
</feature>
<name>A0A813HNK1_POLGL</name>
<protein>
    <submittedName>
        <fullName evidence="2">Uncharacterized protein</fullName>
    </submittedName>
</protein>
<organism evidence="2 3">
    <name type="scientific">Polarella glacialis</name>
    <name type="common">Dinoflagellate</name>
    <dbReference type="NCBI Taxonomy" id="89957"/>
    <lineage>
        <taxon>Eukaryota</taxon>
        <taxon>Sar</taxon>
        <taxon>Alveolata</taxon>
        <taxon>Dinophyceae</taxon>
        <taxon>Suessiales</taxon>
        <taxon>Suessiaceae</taxon>
        <taxon>Polarella</taxon>
    </lineage>
</organism>
<feature type="non-terminal residue" evidence="2">
    <location>
        <position position="1"/>
    </location>
</feature>
<reference evidence="2" key="1">
    <citation type="submission" date="2021-02" db="EMBL/GenBank/DDBJ databases">
        <authorList>
            <person name="Dougan E. K."/>
            <person name="Rhodes N."/>
            <person name="Thang M."/>
            <person name="Chan C."/>
        </authorList>
    </citation>
    <scope>NUCLEOTIDE SEQUENCE</scope>
</reference>